<evidence type="ECO:0000313" key="2">
    <source>
        <dbReference type="Proteomes" id="UP000294847"/>
    </source>
</evidence>
<sequence length="140" mass="14308">MDQPHTASAFGVLCAATPSGCSSAPDLAAPGGGGMELSDAAAVHEGPEDDVSALTHDGRDAPWGRAVWTDRREIGGGAARKHAMTGFAAADATPVRADAWGPPERTALAGCRSLYGKNDNCEPRRAVARSTVETGPRLGL</sequence>
<proteinExistence type="predicted"/>
<dbReference type="AlphaFoldDB" id="A0A4P7NA06"/>
<name>A0A4P7NA06_PYROR</name>
<protein>
    <submittedName>
        <fullName evidence="1">Uncharacterized protein</fullName>
    </submittedName>
</protein>
<organism evidence="1 2">
    <name type="scientific">Pyricularia oryzae</name>
    <name type="common">Rice blast fungus</name>
    <name type="synonym">Magnaporthe oryzae</name>
    <dbReference type="NCBI Taxonomy" id="318829"/>
    <lineage>
        <taxon>Eukaryota</taxon>
        <taxon>Fungi</taxon>
        <taxon>Dikarya</taxon>
        <taxon>Ascomycota</taxon>
        <taxon>Pezizomycotina</taxon>
        <taxon>Sordariomycetes</taxon>
        <taxon>Sordariomycetidae</taxon>
        <taxon>Magnaporthales</taxon>
        <taxon>Pyriculariaceae</taxon>
        <taxon>Pyricularia</taxon>
    </lineage>
</organism>
<dbReference type="EMBL" id="CP034206">
    <property type="protein sequence ID" value="QBZ59617.1"/>
    <property type="molecule type" value="Genomic_DNA"/>
</dbReference>
<reference evidence="1 2" key="1">
    <citation type="journal article" date="2019" name="Mol. Biol. Evol.">
        <title>Blast fungal genomes show frequent chromosomal changes, gene gains and losses, and effector gene turnover.</title>
        <authorList>
            <person name="Gomez Luciano L.B."/>
            <person name="Jason Tsai I."/>
            <person name="Chuma I."/>
            <person name="Tosa Y."/>
            <person name="Chen Y.H."/>
            <person name="Li J.Y."/>
            <person name="Li M.Y."/>
            <person name="Jade Lu M.Y."/>
            <person name="Nakayashiki H."/>
            <person name="Li W.H."/>
        </authorList>
    </citation>
    <scope>NUCLEOTIDE SEQUENCE [LARGE SCALE GENOMIC DNA]</scope>
    <source>
        <strain evidence="1">MZ5-1-6</strain>
    </source>
</reference>
<accession>A0A4P7NA06</accession>
<gene>
    <name evidence="1" type="ORF">PoMZ_04580</name>
</gene>
<dbReference type="Proteomes" id="UP000294847">
    <property type="component" value="Chromosome 3"/>
</dbReference>
<evidence type="ECO:0000313" key="1">
    <source>
        <dbReference type="EMBL" id="QBZ59617.1"/>
    </source>
</evidence>